<dbReference type="InterPro" id="IPR006674">
    <property type="entry name" value="HD_domain"/>
</dbReference>
<dbReference type="InterPro" id="IPR051094">
    <property type="entry name" value="Diverse_Catalytic_Enzymes"/>
</dbReference>
<accession>A0ABT1Z9K9</accession>
<dbReference type="GO" id="GO:0008803">
    <property type="term" value="F:bis(5'-nucleosyl)-tetraphosphatase (symmetrical) activity"/>
    <property type="evidence" value="ECO:0007669"/>
    <property type="project" value="UniProtKB-EC"/>
</dbReference>
<evidence type="ECO:0000256" key="3">
    <source>
        <dbReference type="ARBA" id="ARBA00022741"/>
    </source>
</evidence>
<dbReference type="NCBIfam" id="TIGR00488">
    <property type="entry name" value="bis(5'-nucleosyl)-tetraphosphatase (symmetrical) YqeK"/>
    <property type="match status" value="1"/>
</dbReference>
<evidence type="ECO:0000256" key="6">
    <source>
        <dbReference type="ARBA" id="ARBA00049417"/>
    </source>
</evidence>
<evidence type="ECO:0000259" key="7">
    <source>
        <dbReference type="SMART" id="SM00471"/>
    </source>
</evidence>
<protein>
    <recommendedName>
        <fullName evidence="1">bis(5'-nucleosyl)-tetraphosphatase (symmetrical)</fullName>
        <ecNumber evidence="1">3.6.1.41</ecNumber>
    </recommendedName>
</protein>
<dbReference type="InterPro" id="IPR003607">
    <property type="entry name" value="HD/PDEase_dom"/>
</dbReference>
<proteinExistence type="predicted"/>
<dbReference type="PANTHER" id="PTHR35795">
    <property type="entry name" value="SLR1885 PROTEIN"/>
    <property type="match status" value="1"/>
</dbReference>
<sequence>MTGYKDVIGHAEPDYSVEQRELIARLERDLKVQLAHKQHRLAHSLSVASCAEGLALLYGVDPYKARLAGILHDWEKALSGEKIVSRARELGIDMGVDLELVAPLLHGIVAARDLPNSYPEVPPEVWNAVKVHTTAAPQMSPLDMVLFVADGIEPLRPKTPGIEASRALVGSTTLADLFWESFVGGIIYVLKGSRYLWPGTIDTYNRLAAAREGAGAR</sequence>
<dbReference type="EMBL" id="JANSKA010000005">
    <property type="protein sequence ID" value="MCR9036886.1"/>
    <property type="molecule type" value="Genomic_DNA"/>
</dbReference>
<dbReference type="EC" id="3.6.1.41" evidence="1"/>
<evidence type="ECO:0000313" key="9">
    <source>
        <dbReference type="Proteomes" id="UP001204320"/>
    </source>
</evidence>
<keyword evidence="5" id="KW-0408">Iron</keyword>
<dbReference type="Gene3D" id="1.10.3210.10">
    <property type="entry name" value="Hypothetical protein af1432"/>
    <property type="match status" value="1"/>
</dbReference>
<dbReference type="RefSeq" id="WP_258499343.1">
    <property type="nucleotide sequence ID" value="NZ_JANSKA010000005.1"/>
</dbReference>
<name>A0ABT1Z9K9_9ACTN</name>
<evidence type="ECO:0000256" key="5">
    <source>
        <dbReference type="ARBA" id="ARBA00023004"/>
    </source>
</evidence>
<keyword evidence="4 8" id="KW-0378">Hydrolase</keyword>
<evidence type="ECO:0000256" key="2">
    <source>
        <dbReference type="ARBA" id="ARBA00022723"/>
    </source>
</evidence>
<dbReference type="Proteomes" id="UP001204320">
    <property type="component" value="Unassembled WGS sequence"/>
</dbReference>
<feature type="domain" description="HD/PDEase" evidence="7">
    <location>
        <begin position="36"/>
        <end position="164"/>
    </location>
</feature>
<dbReference type="SMART" id="SM00471">
    <property type="entry name" value="HDc"/>
    <property type="match status" value="1"/>
</dbReference>
<evidence type="ECO:0000256" key="4">
    <source>
        <dbReference type="ARBA" id="ARBA00022801"/>
    </source>
</evidence>
<keyword evidence="9" id="KW-1185">Reference proteome</keyword>
<reference evidence="8 9" key="1">
    <citation type="submission" date="2022-08" db="EMBL/GenBank/DDBJ databases">
        <title>Tractidigestivibacter montrealensis type strain KD21.</title>
        <authorList>
            <person name="Diop K."/>
            <person name="Richard C."/>
            <person name="Routy B."/>
        </authorList>
    </citation>
    <scope>NUCLEOTIDE SEQUENCE [LARGE SCALE GENOMIC DNA]</scope>
    <source>
        <strain evidence="8 9">KD21</strain>
    </source>
</reference>
<keyword evidence="2" id="KW-0479">Metal-binding</keyword>
<keyword evidence="3" id="KW-0547">Nucleotide-binding</keyword>
<gene>
    <name evidence="8" type="primary">yqeK</name>
    <name evidence="8" type="ORF">NVS32_08005</name>
</gene>
<organism evidence="8 9">
    <name type="scientific">Tractidigestivibacter montrealensis</name>
    <dbReference type="NCBI Taxonomy" id="2972466"/>
    <lineage>
        <taxon>Bacteria</taxon>
        <taxon>Bacillati</taxon>
        <taxon>Actinomycetota</taxon>
        <taxon>Coriobacteriia</taxon>
        <taxon>Coriobacteriales</taxon>
        <taxon>Atopobiaceae</taxon>
        <taxon>Tractidigestivibacter</taxon>
    </lineage>
</organism>
<evidence type="ECO:0000313" key="8">
    <source>
        <dbReference type="EMBL" id="MCR9036886.1"/>
    </source>
</evidence>
<evidence type="ECO:0000256" key="1">
    <source>
        <dbReference type="ARBA" id="ARBA00012506"/>
    </source>
</evidence>
<dbReference type="InterPro" id="IPR005249">
    <property type="entry name" value="YqeK"/>
</dbReference>
<dbReference type="SUPFAM" id="SSF109604">
    <property type="entry name" value="HD-domain/PDEase-like"/>
    <property type="match status" value="1"/>
</dbReference>
<dbReference type="PANTHER" id="PTHR35795:SF1">
    <property type="entry name" value="BIS(5'-NUCLEOSYL)-TETRAPHOSPHATASE, SYMMETRICAL"/>
    <property type="match status" value="1"/>
</dbReference>
<comment type="caution">
    <text evidence="8">The sequence shown here is derived from an EMBL/GenBank/DDBJ whole genome shotgun (WGS) entry which is preliminary data.</text>
</comment>
<dbReference type="Pfam" id="PF01966">
    <property type="entry name" value="HD"/>
    <property type="match status" value="1"/>
</dbReference>
<comment type="catalytic activity">
    <reaction evidence="6">
        <text>P(1),P(4)-bis(5'-adenosyl) tetraphosphate + H2O = 2 ADP + 2 H(+)</text>
        <dbReference type="Rhea" id="RHEA:24252"/>
        <dbReference type="ChEBI" id="CHEBI:15377"/>
        <dbReference type="ChEBI" id="CHEBI:15378"/>
        <dbReference type="ChEBI" id="CHEBI:58141"/>
        <dbReference type="ChEBI" id="CHEBI:456216"/>
        <dbReference type="EC" id="3.6.1.41"/>
    </reaction>
</comment>